<evidence type="ECO:0000256" key="1">
    <source>
        <dbReference type="ARBA" id="ARBA00004123"/>
    </source>
</evidence>
<evidence type="ECO:0000256" key="6">
    <source>
        <dbReference type="ARBA" id="ARBA00023125"/>
    </source>
</evidence>
<dbReference type="GO" id="GO:0003677">
    <property type="term" value="F:DNA binding"/>
    <property type="evidence" value="ECO:0007669"/>
    <property type="project" value="UniProtKB-KW"/>
</dbReference>
<gene>
    <name evidence="12" type="ORF">ACJMK2_000836</name>
</gene>
<dbReference type="InterPro" id="IPR039355">
    <property type="entry name" value="Transcription_factor_GATA"/>
</dbReference>
<dbReference type="CDD" id="cd00202">
    <property type="entry name" value="ZnF_GATA"/>
    <property type="match status" value="1"/>
</dbReference>
<dbReference type="PANTHER" id="PTHR10071">
    <property type="entry name" value="TRANSCRIPTION FACTOR GATA FAMILY MEMBER"/>
    <property type="match status" value="1"/>
</dbReference>
<feature type="region of interest" description="Disordered" evidence="10">
    <location>
        <begin position="95"/>
        <end position="151"/>
    </location>
</feature>
<dbReference type="FunFam" id="3.30.50.10:FF:000032">
    <property type="entry name" value="Transcription factor GATA-3"/>
    <property type="match status" value="1"/>
</dbReference>
<dbReference type="GO" id="GO:0008270">
    <property type="term" value="F:zinc ion binding"/>
    <property type="evidence" value="ECO:0007669"/>
    <property type="project" value="UniProtKB-KW"/>
</dbReference>
<keyword evidence="4" id="KW-0862">Zinc</keyword>
<keyword evidence="8" id="KW-0539">Nucleus</keyword>
<name>A0ABD3XQG4_SINWO</name>
<feature type="domain" description="GATA-type" evidence="11">
    <location>
        <begin position="445"/>
        <end position="498"/>
    </location>
</feature>
<dbReference type="InterPro" id="IPR000679">
    <property type="entry name" value="Znf_GATA"/>
</dbReference>
<keyword evidence="2" id="KW-0479">Metal-binding</keyword>
<keyword evidence="7" id="KW-0804">Transcription</keyword>
<protein>
    <recommendedName>
        <fullName evidence="11">GATA-type domain-containing protein</fullName>
    </recommendedName>
</protein>
<dbReference type="SMART" id="SM00401">
    <property type="entry name" value="ZnF_GATA"/>
    <property type="match status" value="1"/>
</dbReference>
<organism evidence="12 13">
    <name type="scientific">Sinanodonta woodiana</name>
    <name type="common">Chinese pond mussel</name>
    <name type="synonym">Anodonta woodiana</name>
    <dbReference type="NCBI Taxonomy" id="1069815"/>
    <lineage>
        <taxon>Eukaryota</taxon>
        <taxon>Metazoa</taxon>
        <taxon>Spiralia</taxon>
        <taxon>Lophotrochozoa</taxon>
        <taxon>Mollusca</taxon>
        <taxon>Bivalvia</taxon>
        <taxon>Autobranchia</taxon>
        <taxon>Heteroconchia</taxon>
        <taxon>Palaeoheterodonta</taxon>
        <taxon>Unionida</taxon>
        <taxon>Unionoidea</taxon>
        <taxon>Unionidae</taxon>
        <taxon>Unioninae</taxon>
        <taxon>Sinanodonta</taxon>
    </lineage>
</organism>
<feature type="region of interest" description="Disordered" evidence="10">
    <location>
        <begin position="488"/>
        <end position="539"/>
    </location>
</feature>
<accession>A0ABD3XQG4</accession>
<feature type="region of interest" description="Disordered" evidence="10">
    <location>
        <begin position="650"/>
        <end position="699"/>
    </location>
</feature>
<dbReference type="GO" id="GO:0005634">
    <property type="term" value="C:nucleus"/>
    <property type="evidence" value="ECO:0007669"/>
    <property type="project" value="UniProtKB-SubCell"/>
</dbReference>
<evidence type="ECO:0000256" key="3">
    <source>
        <dbReference type="ARBA" id="ARBA00022771"/>
    </source>
</evidence>
<feature type="compositionally biased region" description="Basic residues" evidence="10">
    <location>
        <begin position="497"/>
        <end position="506"/>
    </location>
</feature>
<dbReference type="PRINTS" id="PR00619">
    <property type="entry name" value="GATAZNFINGER"/>
</dbReference>
<dbReference type="SUPFAM" id="SSF57716">
    <property type="entry name" value="Glucocorticoid receptor-like (DNA-binding domain)"/>
    <property type="match status" value="1"/>
</dbReference>
<dbReference type="Pfam" id="PF00320">
    <property type="entry name" value="GATA"/>
    <property type="match status" value="1"/>
</dbReference>
<dbReference type="Gene3D" id="3.30.50.10">
    <property type="entry name" value="Erythroid Transcription Factor GATA-1, subunit A"/>
    <property type="match status" value="1"/>
</dbReference>
<evidence type="ECO:0000256" key="5">
    <source>
        <dbReference type="ARBA" id="ARBA00023015"/>
    </source>
</evidence>
<proteinExistence type="predicted"/>
<sequence>MKFSDLACGSLPMMLPGRCMLQLGPVWIGLGVCESTSYGKITSALQILGERDVLMRKCHKSLSPGNSISQCEEDNESSRALLELENSQKRAMLEMAESHTEAAVVTTENGPCVDTSLNNDELHSSEDPQDYSTTEFGSDNDPSQDSGENYDDSVNAEVVTMNGEVEMSTGADGYQVQHQVLTPLGNRSSQLLAAHLGSSHYSVNTPLTQFEQASHLLPQEDVEAFFNNMERPMATSVTLSGNYITQSGSSHLTTLTNSPLAGLSGHLSHSMYHSVPSPVSSGLLTMQPPSYTDSHSSMYLNPGMPPLYMSSVRSSMSPGQYLNSSSTGGGGNSSPPPVSSAGWNVNSDSLYTVGSSSPQGTHGSQKFSSYATLNDSPTPQASGLSDSSLSGHYSRNPGLTLGTVYNTGYMSQDINSGNWNLYNLGSSMANDVKPQGNFIFTSNRTRVGLTCANCNTSTTTLWRRNSEGEPVCNACGLYYKLHQVNRPMSMKKDGIQTRKRKPKTPSKPKTPPKPDSMLSQEHNRNQHQHQQHQHQSQTPPALLDLSRSRNESQNSVTEMKPLSSYHQLYQKQGSAVLAALNSPPPALLPVGSLTSPLTSHLTTTQHNIHSSLNNSIYSSYDNALQSSLLSSYGYSDKNMITDPSLLMKSEPDLYEPLPPKAVPVPVTEEIKQEPDSEESSTENSSDIVMLKPAMVVSQT</sequence>
<evidence type="ECO:0000256" key="9">
    <source>
        <dbReference type="PROSITE-ProRule" id="PRU00094"/>
    </source>
</evidence>
<feature type="compositionally biased region" description="Polar residues" evidence="10">
    <location>
        <begin position="311"/>
        <end position="323"/>
    </location>
</feature>
<evidence type="ECO:0000256" key="2">
    <source>
        <dbReference type="ARBA" id="ARBA00022723"/>
    </source>
</evidence>
<dbReference type="PROSITE" id="PS00344">
    <property type="entry name" value="GATA_ZN_FINGER_1"/>
    <property type="match status" value="1"/>
</dbReference>
<dbReference type="EMBL" id="JBJQND010000001">
    <property type="protein sequence ID" value="KAL3888469.1"/>
    <property type="molecule type" value="Genomic_DNA"/>
</dbReference>
<dbReference type="AlphaFoldDB" id="A0ABD3XQG4"/>
<evidence type="ECO:0000259" key="11">
    <source>
        <dbReference type="PROSITE" id="PS50114"/>
    </source>
</evidence>
<feature type="compositionally biased region" description="Polar residues" evidence="10">
    <location>
        <begin position="130"/>
        <end position="147"/>
    </location>
</feature>
<evidence type="ECO:0000313" key="12">
    <source>
        <dbReference type="EMBL" id="KAL3888469.1"/>
    </source>
</evidence>
<comment type="caution">
    <text evidence="12">The sequence shown here is derived from an EMBL/GenBank/DDBJ whole genome shotgun (WGS) entry which is preliminary data.</text>
</comment>
<feature type="compositionally biased region" description="Polar residues" evidence="10">
    <location>
        <begin position="343"/>
        <end position="391"/>
    </location>
</feature>
<feature type="region of interest" description="Disordered" evidence="10">
    <location>
        <begin position="310"/>
        <end position="391"/>
    </location>
</feature>
<evidence type="ECO:0000313" key="13">
    <source>
        <dbReference type="Proteomes" id="UP001634394"/>
    </source>
</evidence>
<evidence type="ECO:0000256" key="7">
    <source>
        <dbReference type="ARBA" id="ARBA00023163"/>
    </source>
</evidence>
<keyword evidence="6" id="KW-0238">DNA-binding</keyword>
<dbReference type="PANTHER" id="PTHR10071:SF281">
    <property type="entry name" value="BOX A-BINDING FACTOR-RELATED"/>
    <property type="match status" value="1"/>
</dbReference>
<dbReference type="InterPro" id="IPR013088">
    <property type="entry name" value="Znf_NHR/GATA"/>
</dbReference>
<keyword evidence="5" id="KW-0805">Transcription regulation</keyword>
<evidence type="ECO:0000256" key="10">
    <source>
        <dbReference type="SAM" id="MobiDB-lite"/>
    </source>
</evidence>
<keyword evidence="13" id="KW-1185">Reference proteome</keyword>
<keyword evidence="3 9" id="KW-0863">Zinc-finger</keyword>
<dbReference type="Proteomes" id="UP001634394">
    <property type="component" value="Unassembled WGS sequence"/>
</dbReference>
<evidence type="ECO:0000256" key="8">
    <source>
        <dbReference type="ARBA" id="ARBA00023242"/>
    </source>
</evidence>
<comment type="subcellular location">
    <subcellularLocation>
        <location evidence="1">Nucleus</location>
    </subcellularLocation>
</comment>
<reference evidence="12 13" key="1">
    <citation type="submission" date="2024-11" db="EMBL/GenBank/DDBJ databases">
        <title>Chromosome-level genome assembly of the freshwater bivalve Anodonta woodiana.</title>
        <authorList>
            <person name="Chen X."/>
        </authorList>
    </citation>
    <scope>NUCLEOTIDE SEQUENCE [LARGE SCALE GENOMIC DNA]</scope>
    <source>
        <strain evidence="12">MN2024</strain>
        <tissue evidence="12">Gills</tissue>
    </source>
</reference>
<dbReference type="PROSITE" id="PS50114">
    <property type="entry name" value="GATA_ZN_FINGER_2"/>
    <property type="match status" value="1"/>
</dbReference>
<evidence type="ECO:0000256" key="4">
    <source>
        <dbReference type="ARBA" id="ARBA00022833"/>
    </source>
</evidence>